<proteinExistence type="inferred from homology"/>
<dbReference type="PANTHER" id="PTHR43162">
    <property type="match status" value="1"/>
</dbReference>
<dbReference type="Pfam" id="PF05368">
    <property type="entry name" value="NmrA"/>
    <property type="match status" value="1"/>
</dbReference>
<dbReference type="Gene3D" id="3.40.50.720">
    <property type="entry name" value="NAD(P)-binding Rossmann-like Domain"/>
    <property type="match status" value="1"/>
</dbReference>
<dbReference type="EMBL" id="CACVBS010000036">
    <property type="protein sequence ID" value="CAA7262583.1"/>
    <property type="molecule type" value="Genomic_DNA"/>
</dbReference>
<dbReference type="Proteomes" id="UP000467700">
    <property type="component" value="Unassembled WGS sequence"/>
</dbReference>
<evidence type="ECO:0000313" key="6">
    <source>
        <dbReference type="EMBL" id="CAA7262583.1"/>
    </source>
</evidence>
<comment type="pathway">
    <text evidence="1">Alkaloid biosynthesis; ergot alkaloid biosynthesis.</text>
</comment>
<dbReference type="SUPFAM" id="SSF51735">
    <property type="entry name" value="NAD(P)-binding Rossmann-fold domains"/>
    <property type="match status" value="1"/>
</dbReference>
<dbReference type="InterPro" id="IPR051604">
    <property type="entry name" value="Ergot_Alk_Oxidoreductase"/>
</dbReference>
<gene>
    <name evidence="6" type="ORF">AAE3_LOCUS4966</name>
</gene>
<dbReference type="GO" id="GO:0016491">
    <property type="term" value="F:oxidoreductase activity"/>
    <property type="evidence" value="ECO:0007669"/>
    <property type="project" value="UniProtKB-KW"/>
</dbReference>
<keyword evidence="4" id="KW-0560">Oxidoreductase</keyword>
<dbReference type="InterPro" id="IPR008030">
    <property type="entry name" value="NmrA-like"/>
</dbReference>
<reference evidence="6 7" key="1">
    <citation type="submission" date="2020-01" db="EMBL/GenBank/DDBJ databases">
        <authorList>
            <person name="Gupta K D."/>
        </authorList>
    </citation>
    <scope>NUCLEOTIDE SEQUENCE [LARGE SCALE GENOMIC DNA]</scope>
</reference>
<evidence type="ECO:0000313" key="7">
    <source>
        <dbReference type="Proteomes" id="UP000467700"/>
    </source>
</evidence>
<organism evidence="6 7">
    <name type="scientific">Cyclocybe aegerita</name>
    <name type="common">Black poplar mushroom</name>
    <name type="synonym">Agrocybe aegerita</name>
    <dbReference type="NCBI Taxonomy" id="1973307"/>
    <lineage>
        <taxon>Eukaryota</taxon>
        <taxon>Fungi</taxon>
        <taxon>Dikarya</taxon>
        <taxon>Basidiomycota</taxon>
        <taxon>Agaricomycotina</taxon>
        <taxon>Agaricomycetes</taxon>
        <taxon>Agaricomycetidae</taxon>
        <taxon>Agaricales</taxon>
        <taxon>Agaricineae</taxon>
        <taxon>Bolbitiaceae</taxon>
        <taxon>Cyclocybe</taxon>
    </lineage>
</organism>
<evidence type="ECO:0000256" key="1">
    <source>
        <dbReference type="ARBA" id="ARBA00005107"/>
    </source>
</evidence>
<keyword evidence="7" id="KW-1185">Reference proteome</keyword>
<protein>
    <recommendedName>
        <fullName evidence="5">NmrA-like domain-containing protein</fullName>
    </recommendedName>
</protein>
<sequence>MTTLLVGGTGKTGSLLAKLIHTAGHTFLIASRLGVAPEPFKAIKFDWTDSATFENPFKADPNIDRVYLITPSVTEVLTIVKPFVDLAISKGVKRFVLLSGSQTEPGSPFIGKLHEYIVQLGVDYTVLRPTWFIENFGTMFYHSIRENNEIFSVTQSGRIPFIGADDIAKAAFDALFSEKSPNKDYYLAGPGLYSYDEVAALLSDVLGRKITHKHLTNEEEQALFQSFGVSKEHAAMLTGREARIDDGVEEAIVGTNKTITGTRTLRQFVEDNKQMWIK</sequence>
<keyword evidence="3" id="KW-0017">Alkaloid metabolism</keyword>
<dbReference type="NCBIfam" id="TIGR03649">
    <property type="entry name" value="ergot_EASG"/>
    <property type="match status" value="1"/>
</dbReference>
<dbReference type="GO" id="GO:0009820">
    <property type="term" value="P:alkaloid metabolic process"/>
    <property type="evidence" value="ECO:0007669"/>
    <property type="project" value="UniProtKB-KW"/>
</dbReference>
<accession>A0A8S0WHT6</accession>
<dbReference type="AlphaFoldDB" id="A0A8S0WHT6"/>
<dbReference type="InterPro" id="IPR019901">
    <property type="entry name" value="Ergot_alkaloid_biosynthesis"/>
</dbReference>
<comment type="similarity">
    <text evidence="2">Belongs to the fgaFS/easG family.</text>
</comment>
<comment type="caution">
    <text evidence="6">The sequence shown here is derived from an EMBL/GenBank/DDBJ whole genome shotgun (WGS) entry which is preliminary data.</text>
</comment>
<evidence type="ECO:0000256" key="2">
    <source>
        <dbReference type="ARBA" id="ARBA00005372"/>
    </source>
</evidence>
<evidence type="ECO:0000256" key="4">
    <source>
        <dbReference type="ARBA" id="ARBA00023002"/>
    </source>
</evidence>
<dbReference type="OrthoDB" id="419598at2759"/>
<evidence type="ECO:0000256" key="3">
    <source>
        <dbReference type="ARBA" id="ARBA00022589"/>
    </source>
</evidence>
<name>A0A8S0WHT6_CYCAE</name>
<dbReference type="InterPro" id="IPR036291">
    <property type="entry name" value="NAD(P)-bd_dom_sf"/>
</dbReference>
<evidence type="ECO:0000259" key="5">
    <source>
        <dbReference type="Pfam" id="PF05368"/>
    </source>
</evidence>
<feature type="domain" description="NmrA-like" evidence="5">
    <location>
        <begin position="4"/>
        <end position="222"/>
    </location>
</feature>
<dbReference type="Gene3D" id="3.90.25.10">
    <property type="entry name" value="UDP-galactose 4-epimerase, domain 1"/>
    <property type="match status" value="1"/>
</dbReference>
<dbReference type="PANTHER" id="PTHR43162:SF1">
    <property type="entry name" value="PRESTALK A DIFFERENTIATION PROTEIN A"/>
    <property type="match status" value="1"/>
</dbReference>